<evidence type="ECO:0000256" key="1">
    <source>
        <dbReference type="SAM" id="SignalP"/>
    </source>
</evidence>
<reference evidence="2 4" key="2">
    <citation type="submission" date="2014-10" db="EMBL/GenBank/DDBJ databases">
        <title>Paracoccus sanguinis sp. nov., isolated from clinical specimens of New York State patients.</title>
        <authorList>
            <person name="Mingle L.A."/>
            <person name="Cole J.A."/>
            <person name="Lapierre P."/>
            <person name="Musser K.A."/>
        </authorList>
    </citation>
    <scope>NUCLEOTIDE SEQUENCE [LARGE SCALE GENOMIC DNA]</scope>
    <source>
        <strain evidence="2 4">JCM 14014</strain>
    </source>
</reference>
<dbReference type="EMBL" id="JRKN01000027">
    <property type="protein sequence ID" value="KGJ03022.1"/>
    <property type="molecule type" value="Genomic_DNA"/>
</dbReference>
<organism evidence="2 4">
    <name type="scientific">Paracoccus halophilus</name>
    <dbReference type="NCBI Taxonomy" id="376733"/>
    <lineage>
        <taxon>Bacteria</taxon>
        <taxon>Pseudomonadati</taxon>
        <taxon>Pseudomonadota</taxon>
        <taxon>Alphaproteobacteria</taxon>
        <taxon>Rhodobacterales</taxon>
        <taxon>Paracoccaceae</taxon>
        <taxon>Paracoccus</taxon>
    </lineage>
</organism>
<dbReference type="STRING" id="376733.SAMN04487972_107154"/>
<feature type="chain" id="PRO_5010409309" evidence="1">
    <location>
        <begin position="21"/>
        <end position="596"/>
    </location>
</feature>
<accession>A0A099EYP6</accession>
<protein>
    <submittedName>
        <fullName evidence="2">Uncharacterized protein</fullName>
    </submittedName>
</protein>
<feature type="signal peptide" evidence="1">
    <location>
        <begin position="1"/>
        <end position="20"/>
    </location>
</feature>
<dbReference type="eggNOG" id="COG3391">
    <property type="taxonomic scope" value="Bacteria"/>
</dbReference>
<dbReference type="AlphaFoldDB" id="A0A099EYP6"/>
<reference evidence="3 5" key="3">
    <citation type="submission" date="2016-10" db="EMBL/GenBank/DDBJ databases">
        <authorList>
            <person name="de Groot N.N."/>
        </authorList>
    </citation>
    <scope>NUCLEOTIDE SEQUENCE [LARGE SCALE GENOMIC DNA]</scope>
    <source>
        <strain evidence="3 5">CGMCC 1.6117</strain>
    </source>
</reference>
<evidence type="ECO:0000313" key="3">
    <source>
        <dbReference type="EMBL" id="SFA50448.1"/>
    </source>
</evidence>
<evidence type="ECO:0000313" key="2">
    <source>
        <dbReference type="EMBL" id="KGJ03022.1"/>
    </source>
</evidence>
<evidence type="ECO:0000313" key="4">
    <source>
        <dbReference type="Proteomes" id="UP000029846"/>
    </source>
</evidence>
<sequence length="596" mass="61904">MRLSVLILLSGLALASASGAQPRADLRPALTASVAFTGADGRALDRIDPEQPFDITVTIANSLGRDPPAGLTLAGWLRPVSDSNLDCTEAARSFLATARLPTGAVKLNGPVIGVASRDGAFVIADPELNLATANLMGATTFDSVPASLAADIENRRFLAAFPEAGEVRAINVPTARATVLARGLSRPTAAFAGADGAIWVLDQGAGAVLHVRPGAAPVRVLDGAHRLVPAIGGGTLAAAGAETTVLLDAASGEVLLRLDQGAGDAAPLDDETGTYALARLRGERVWIHYLDAPESPVEVVLPDPATRLVASIDGRWMLAHDPGRLQPAALIDVASGSAVQRISTGVPVSEIAFTDRAAYLMLADQSRVGVLDLATVSPGKPSMLRDVMLGQAQTPLREGPGMLASLWPQPGMLAVHAQNYTGFLIHDYSVMGDAPPMSALRLRGGIPARVGTFDRSFREIATGRFRTSAMLPGPGRYELVTTTGIGALSFCAMLPETIGTAQPEARPGTLRARRDAADPSRVHLRFLTEAGAPAAGHRLTVLVSSLRSPWRAVAELRLDAEGRATLPVAVPANSLAVIAVTASDGAGFHPLMLETP</sequence>
<dbReference type="RefSeq" id="WP_036742886.1">
    <property type="nucleotide sequence ID" value="NZ_FOJO01000007.1"/>
</dbReference>
<dbReference type="Proteomes" id="UP000029846">
    <property type="component" value="Unassembled WGS sequence"/>
</dbReference>
<reference evidence="2 4" key="1">
    <citation type="submission" date="2014-09" db="EMBL/GenBank/DDBJ databases">
        <authorList>
            <person name="McGinnis J.M."/>
            <person name="Wolfgang W.J."/>
        </authorList>
    </citation>
    <scope>NUCLEOTIDE SEQUENCE [LARGE SCALE GENOMIC DNA]</scope>
    <source>
        <strain evidence="2 4">JCM 14014</strain>
    </source>
</reference>
<dbReference type="SUPFAM" id="SSF50969">
    <property type="entry name" value="YVTN repeat-like/Quinoprotein amine dehydrogenase"/>
    <property type="match status" value="1"/>
</dbReference>
<dbReference type="Gene3D" id="2.130.10.10">
    <property type="entry name" value="YVTN repeat-like/Quinoprotein amine dehydrogenase"/>
    <property type="match status" value="1"/>
</dbReference>
<keyword evidence="1" id="KW-0732">Signal</keyword>
<proteinExistence type="predicted"/>
<dbReference type="OrthoDB" id="7765923at2"/>
<keyword evidence="4" id="KW-1185">Reference proteome</keyword>
<dbReference type="EMBL" id="FOJO01000007">
    <property type="protein sequence ID" value="SFA50448.1"/>
    <property type="molecule type" value="Genomic_DNA"/>
</dbReference>
<dbReference type="InterPro" id="IPR015943">
    <property type="entry name" value="WD40/YVTN_repeat-like_dom_sf"/>
</dbReference>
<gene>
    <name evidence="2" type="ORF">IT41_15500</name>
    <name evidence="3" type="ORF">SAMN04487972_107154</name>
</gene>
<evidence type="ECO:0000313" key="5">
    <source>
        <dbReference type="Proteomes" id="UP000182312"/>
    </source>
</evidence>
<dbReference type="Proteomes" id="UP000182312">
    <property type="component" value="Unassembled WGS sequence"/>
</dbReference>
<name>A0A099EYP6_9RHOB</name>
<dbReference type="InterPro" id="IPR011044">
    <property type="entry name" value="Quino_amine_DH_bsu"/>
</dbReference>